<evidence type="ECO:0000313" key="2">
    <source>
        <dbReference type="EMBL" id="MFC4592293.1"/>
    </source>
</evidence>
<accession>A0ABV9ES90</accession>
<name>A0ABV9ES90_9ACTN</name>
<evidence type="ECO:0000256" key="1">
    <source>
        <dbReference type="SAM" id="SignalP"/>
    </source>
</evidence>
<evidence type="ECO:0000313" key="3">
    <source>
        <dbReference type="Proteomes" id="UP001595891"/>
    </source>
</evidence>
<keyword evidence="3" id="KW-1185">Reference proteome</keyword>
<proteinExistence type="predicted"/>
<reference evidence="3" key="1">
    <citation type="journal article" date="2019" name="Int. J. Syst. Evol. Microbiol.">
        <title>The Global Catalogue of Microorganisms (GCM) 10K type strain sequencing project: providing services to taxonomists for standard genome sequencing and annotation.</title>
        <authorList>
            <consortium name="The Broad Institute Genomics Platform"/>
            <consortium name="The Broad Institute Genome Sequencing Center for Infectious Disease"/>
            <person name="Wu L."/>
            <person name="Ma J."/>
        </authorList>
    </citation>
    <scope>NUCLEOTIDE SEQUENCE [LARGE SCALE GENOMIC DNA]</scope>
    <source>
        <strain evidence="3">CCUG 49560</strain>
    </source>
</reference>
<feature type="chain" id="PRO_5045495815" description="Secreted protein" evidence="1">
    <location>
        <begin position="31"/>
        <end position="265"/>
    </location>
</feature>
<comment type="caution">
    <text evidence="2">The sequence shown here is derived from an EMBL/GenBank/DDBJ whole genome shotgun (WGS) entry which is preliminary data.</text>
</comment>
<organism evidence="2 3">
    <name type="scientific">Sphaerisporangium corydalis</name>
    <dbReference type="NCBI Taxonomy" id="1441875"/>
    <lineage>
        <taxon>Bacteria</taxon>
        <taxon>Bacillati</taxon>
        <taxon>Actinomycetota</taxon>
        <taxon>Actinomycetes</taxon>
        <taxon>Streptosporangiales</taxon>
        <taxon>Streptosporangiaceae</taxon>
        <taxon>Sphaerisporangium</taxon>
    </lineage>
</organism>
<keyword evidence="1" id="KW-0732">Signal</keyword>
<dbReference type="RefSeq" id="WP_262849297.1">
    <property type="nucleotide sequence ID" value="NZ_JANZYP010000084.1"/>
</dbReference>
<protein>
    <recommendedName>
        <fullName evidence="4">Secreted protein</fullName>
    </recommendedName>
</protein>
<dbReference type="Proteomes" id="UP001595891">
    <property type="component" value="Unassembled WGS sequence"/>
</dbReference>
<dbReference type="EMBL" id="JBHSFN010000046">
    <property type="protein sequence ID" value="MFC4592293.1"/>
    <property type="molecule type" value="Genomic_DNA"/>
</dbReference>
<feature type="signal peptide" evidence="1">
    <location>
        <begin position="1"/>
        <end position="30"/>
    </location>
</feature>
<evidence type="ECO:0008006" key="4">
    <source>
        <dbReference type="Google" id="ProtNLM"/>
    </source>
</evidence>
<gene>
    <name evidence="2" type="ORF">ACFO8L_39820</name>
</gene>
<sequence length="265" mass="28331">MEQRIPGWVLISVTAVAAATMVLTSTPALAVTASTPAFGDASPAALATAAAPTVTATAEDKPTCARIRGAAACVGPDGSDRPGISIEDTESDRFHATVEFYLNGYLGTKYVIHNLGGQGGIRGDREIGTTVTFRAAVYKGNHRIKFGRWKTVRSDTKYPVKRETHVTPSAARARSEVCTSTKGAATMCFADKDTVVFACDTGADGHQARAEYFVGGDPTARYEIHQLAGYNTCGKAEHGDLPVSKYRASLFDHNHRAATRLYKYH</sequence>